<proteinExistence type="predicted"/>
<evidence type="ECO:0000313" key="1">
    <source>
        <dbReference type="EMBL" id="MBD7945303.1"/>
    </source>
</evidence>
<accession>A0ABR8RBX6</accession>
<dbReference type="PANTHER" id="PTHR33639:SF2">
    <property type="entry name" value="DUF393 DOMAIN-CONTAINING PROTEIN"/>
    <property type="match status" value="1"/>
</dbReference>
<gene>
    <name evidence="1" type="ORF">H9650_14345</name>
</gene>
<name>A0ABR8RBX6_9BACI</name>
<organism evidence="1 2">
    <name type="scientific">Psychrobacillus faecigallinarum</name>
    <dbReference type="NCBI Taxonomy" id="2762235"/>
    <lineage>
        <taxon>Bacteria</taxon>
        <taxon>Bacillati</taxon>
        <taxon>Bacillota</taxon>
        <taxon>Bacilli</taxon>
        <taxon>Bacillales</taxon>
        <taxon>Bacillaceae</taxon>
        <taxon>Psychrobacillus</taxon>
    </lineage>
</organism>
<sequence length="130" mass="15257">MAEAIVMFDGVCNFCDSSVQFIIKRDSKGYFQFAALQSDAGMKLKEQYSISHNIDSFILIEDGKVYKFSDGALRVCRNLEGIWRYMYIFIFVPRPIRNSIYKFIAKNRYKWFGQKDSCMLPSPEVRSRFL</sequence>
<dbReference type="InterPro" id="IPR052927">
    <property type="entry name" value="DCC_oxidoreductase"/>
</dbReference>
<dbReference type="Proteomes" id="UP000640786">
    <property type="component" value="Unassembled WGS sequence"/>
</dbReference>
<dbReference type="PANTHER" id="PTHR33639">
    <property type="entry name" value="THIOL-DISULFIDE OXIDOREDUCTASE DCC"/>
    <property type="match status" value="1"/>
</dbReference>
<evidence type="ECO:0000313" key="2">
    <source>
        <dbReference type="Proteomes" id="UP000640786"/>
    </source>
</evidence>
<protein>
    <submittedName>
        <fullName evidence="1">Thiol-disulfide oxidoreductase DCC family protein</fullName>
    </submittedName>
</protein>
<dbReference type="Pfam" id="PF04134">
    <property type="entry name" value="DCC1-like"/>
    <property type="match status" value="1"/>
</dbReference>
<reference evidence="1 2" key="1">
    <citation type="submission" date="2020-08" db="EMBL/GenBank/DDBJ databases">
        <title>A Genomic Blueprint of the Chicken Gut Microbiome.</title>
        <authorList>
            <person name="Gilroy R."/>
            <person name="Ravi A."/>
            <person name="Getino M."/>
            <person name="Pursley I."/>
            <person name="Horton D.L."/>
            <person name="Alikhan N.-F."/>
            <person name="Baker D."/>
            <person name="Gharbi K."/>
            <person name="Hall N."/>
            <person name="Watson M."/>
            <person name="Adriaenssens E.M."/>
            <person name="Foster-Nyarko E."/>
            <person name="Jarju S."/>
            <person name="Secka A."/>
            <person name="Antonio M."/>
            <person name="Oren A."/>
            <person name="Chaudhuri R."/>
            <person name="La Ragione R.M."/>
            <person name="Hildebrand F."/>
            <person name="Pallen M.J."/>
        </authorList>
    </citation>
    <scope>NUCLEOTIDE SEQUENCE [LARGE SCALE GENOMIC DNA]</scope>
    <source>
        <strain evidence="1 2">Sa2BUA9</strain>
    </source>
</reference>
<dbReference type="InterPro" id="IPR007263">
    <property type="entry name" value="DCC1-like"/>
</dbReference>
<keyword evidence="2" id="KW-1185">Reference proteome</keyword>
<dbReference type="EMBL" id="JACSQO010000008">
    <property type="protein sequence ID" value="MBD7945303.1"/>
    <property type="molecule type" value="Genomic_DNA"/>
</dbReference>
<comment type="caution">
    <text evidence="1">The sequence shown here is derived from an EMBL/GenBank/DDBJ whole genome shotgun (WGS) entry which is preliminary data.</text>
</comment>
<dbReference type="RefSeq" id="WP_144539425.1">
    <property type="nucleotide sequence ID" value="NZ_JACSQO010000008.1"/>
</dbReference>